<evidence type="ECO:0000256" key="10">
    <source>
        <dbReference type="SAM" id="Phobius"/>
    </source>
</evidence>
<evidence type="ECO:0000256" key="6">
    <source>
        <dbReference type="ARBA" id="ARBA00023136"/>
    </source>
</evidence>
<feature type="transmembrane region" description="Helical" evidence="10">
    <location>
        <begin position="308"/>
        <end position="328"/>
    </location>
</feature>
<keyword evidence="2" id="KW-1003">Cell membrane</keyword>
<evidence type="ECO:0000313" key="11">
    <source>
        <dbReference type="EMBL" id="SDF32949.1"/>
    </source>
</evidence>
<keyword evidence="3" id="KW-0145">Chemotaxis</keyword>
<proteinExistence type="inferred from homology"/>
<dbReference type="EMBL" id="FNBS01000009">
    <property type="protein sequence ID" value="SDF32949.1"/>
    <property type="molecule type" value="Genomic_DNA"/>
</dbReference>
<dbReference type="CDD" id="cd18773">
    <property type="entry name" value="PDC1_HK_sensor"/>
    <property type="match status" value="1"/>
</dbReference>
<dbReference type="Pfam" id="PF02743">
    <property type="entry name" value="dCache_1"/>
    <property type="match status" value="1"/>
</dbReference>
<dbReference type="GO" id="GO:0007165">
    <property type="term" value="P:signal transduction"/>
    <property type="evidence" value="ECO:0007669"/>
    <property type="project" value="UniProtKB-KW"/>
</dbReference>
<protein>
    <submittedName>
        <fullName evidence="11">Methyl-accepting chemotaxis sensory transducer with Cache sensor</fullName>
    </submittedName>
</protein>
<keyword evidence="5 10" id="KW-1133">Transmembrane helix</keyword>
<dbReference type="Gene3D" id="1.10.8.500">
    <property type="entry name" value="HAMP domain in histidine kinase"/>
    <property type="match status" value="1"/>
</dbReference>
<dbReference type="CDD" id="cd12912">
    <property type="entry name" value="PDC2_MCP_like"/>
    <property type="match status" value="1"/>
</dbReference>
<dbReference type="InterPro" id="IPR029151">
    <property type="entry name" value="Sensor-like_sf"/>
</dbReference>
<gene>
    <name evidence="11" type="ORF">SAMN04244560_00596</name>
</gene>
<organism evidence="11 12">
    <name type="scientific">Thermoanaerobacter thermohydrosulfuricus</name>
    <name type="common">Clostridium thermohydrosulfuricum</name>
    <dbReference type="NCBI Taxonomy" id="1516"/>
    <lineage>
        <taxon>Bacteria</taxon>
        <taxon>Bacillati</taxon>
        <taxon>Bacillota</taxon>
        <taxon>Clostridia</taxon>
        <taxon>Thermoanaerobacterales</taxon>
        <taxon>Thermoanaerobacteraceae</taxon>
        <taxon>Thermoanaerobacter</taxon>
    </lineage>
</organism>
<evidence type="ECO:0000256" key="3">
    <source>
        <dbReference type="ARBA" id="ARBA00022500"/>
    </source>
</evidence>
<dbReference type="SMART" id="SM00304">
    <property type="entry name" value="HAMP"/>
    <property type="match status" value="2"/>
</dbReference>
<dbReference type="RefSeq" id="WP_004397150.1">
    <property type="nucleotide sequence ID" value="NZ_FNBS01000009.1"/>
</dbReference>
<evidence type="ECO:0000256" key="5">
    <source>
        <dbReference type="ARBA" id="ARBA00022989"/>
    </source>
</evidence>
<dbReference type="PROSITE" id="PS50111">
    <property type="entry name" value="CHEMOTAXIS_TRANSDUC_2"/>
    <property type="match status" value="1"/>
</dbReference>
<evidence type="ECO:0000313" key="12">
    <source>
        <dbReference type="Proteomes" id="UP000183404"/>
    </source>
</evidence>
<dbReference type="InterPro" id="IPR003660">
    <property type="entry name" value="HAMP_dom"/>
</dbReference>
<keyword evidence="4 10" id="KW-0812">Transmembrane</keyword>
<name>A0A1G7K7V3_THETY</name>
<dbReference type="Proteomes" id="UP000183404">
    <property type="component" value="Unassembled WGS sequence"/>
</dbReference>
<dbReference type="Gene3D" id="1.10.287.950">
    <property type="entry name" value="Methyl-accepting chemotaxis protein"/>
    <property type="match status" value="1"/>
</dbReference>
<accession>A0A1G7K7V3</accession>
<dbReference type="AlphaFoldDB" id="A0A1G7K7V3"/>
<dbReference type="InterPro" id="IPR004089">
    <property type="entry name" value="MCPsignal_dom"/>
</dbReference>
<dbReference type="PANTHER" id="PTHR32089">
    <property type="entry name" value="METHYL-ACCEPTING CHEMOTAXIS PROTEIN MCPB"/>
    <property type="match status" value="1"/>
</dbReference>
<dbReference type="PANTHER" id="PTHR32089:SF114">
    <property type="entry name" value="METHYL-ACCEPTING CHEMOTAXIS PROTEIN MCPB"/>
    <property type="match status" value="1"/>
</dbReference>
<evidence type="ECO:0000256" key="1">
    <source>
        <dbReference type="ARBA" id="ARBA00004651"/>
    </source>
</evidence>
<dbReference type="Pfam" id="PF00672">
    <property type="entry name" value="HAMP"/>
    <property type="match status" value="1"/>
</dbReference>
<evidence type="ECO:0000256" key="7">
    <source>
        <dbReference type="ARBA" id="ARBA00023224"/>
    </source>
</evidence>
<dbReference type="SMART" id="SM00283">
    <property type="entry name" value="MA"/>
    <property type="match status" value="1"/>
</dbReference>
<evidence type="ECO:0000256" key="2">
    <source>
        <dbReference type="ARBA" id="ARBA00022475"/>
    </source>
</evidence>
<feature type="coiled-coil region" evidence="9">
    <location>
        <begin position="544"/>
        <end position="627"/>
    </location>
</feature>
<sequence>MKKAINLKKMRNINEVLNLKKQVKLSSIQTKLSLMIIGIVISSLALSGYISYRFSAQEITNSTLSNMSNSVSSVNQELNLYLDNTASKLSYFAKSDSNLLIKGNTEEETTDKINSVLINLKNMTPNASLIYYGTSDKKIYTFPHVDLSSDFDPTTRPWYTGAVKANGNPFWTDAYKDEATGNYVISVSQSVLNPLTNEVVGVVGMDLNLYGIGNLLKDVKIGQNGMVLLVDKNGIVFLDSTKKMIGSNFYKQSFANYVFKEQKGEIQTRFNNEDSVVIFDTNPTTGWKVVGIVNKSDYLSGVSKINNIFIAIIIIFSLISLVIAYLFARNFTRPVYKMLTAMNKLKEGDLTSFIDARRKDEFGVLEREYNDTVQKLRAIATKVKESSVSLIEASTRFREISDETAQSVQDIANAVDDIAKGANDQAQEISVSVQKISEFGNDIDEILKITEEMKRYSDKAEDVKADGLKKLEALKQSSEETNKATFYVFETINKIKENSHKISAITAVIEEIADKTNLLSLNAAIEAARAGEAGRGFAVVAEEVKKLAQQSAESTNQIKDIIEKMQQAIDMATNAMQSADKSIEKQNQAVKDTQNAFMEFEAFISGITKMIDNINSLMNAMEEKKNEIVISMESISAISEETAASTEEVSASTEEQLSAVENLTDSAKNLEEVAVKLDEAVKIFKI</sequence>
<dbReference type="Gene3D" id="3.30.450.20">
    <property type="entry name" value="PAS domain"/>
    <property type="match status" value="2"/>
</dbReference>
<evidence type="ECO:0000256" key="4">
    <source>
        <dbReference type="ARBA" id="ARBA00022692"/>
    </source>
</evidence>
<comment type="subcellular location">
    <subcellularLocation>
        <location evidence="1">Cell membrane</location>
        <topology evidence="1">Multi-pass membrane protein</topology>
    </subcellularLocation>
</comment>
<dbReference type="CDD" id="cd06225">
    <property type="entry name" value="HAMP"/>
    <property type="match status" value="1"/>
</dbReference>
<reference evidence="11 12" key="1">
    <citation type="submission" date="2016-10" db="EMBL/GenBank/DDBJ databases">
        <authorList>
            <person name="de Groot N.N."/>
        </authorList>
    </citation>
    <scope>NUCLEOTIDE SEQUENCE [LARGE SCALE GENOMIC DNA]</scope>
    <source>
        <strain evidence="11 12">DSM 569</strain>
    </source>
</reference>
<dbReference type="InterPro" id="IPR033479">
    <property type="entry name" value="dCache_1"/>
</dbReference>
<keyword evidence="6 10" id="KW-0472">Membrane</keyword>
<feature type="transmembrane region" description="Helical" evidence="10">
    <location>
        <begin position="32"/>
        <end position="52"/>
    </location>
</feature>
<dbReference type="Pfam" id="PF00015">
    <property type="entry name" value="MCPsignal"/>
    <property type="match status" value="1"/>
</dbReference>
<evidence type="ECO:0000256" key="8">
    <source>
        <dbReference type="ARBA" id="ARBA00029447"/>
    </source>
</evidence>
<dbReference type="SUPFAM" id="SSF103190">
    <property type="entry name" value="Sensory domain-like"/>
    <property type="match status" value="1"/>
</dbReference>
<dbReference type="GO" id="GO:0006935">
    <property type="term" value="P:chemotaxis"/>
    <property type="evidence" value="ECO:0007669"/>
    <property type="project" value="UniProtKB-KW"/>
</dbReference>
<evidence type="ECO:0000256" key="9">
    <source>
        <dbReference type="SAM" id="Coils"/>
    </source>
</evidence>
<dbReference type="GO" id="GO:0005886">
    <property type="term" value="C:plasma membrane"/>
    <property type="evidence" value="ECO:0007669"/>
    <property type="project" value="UniProtKB-SubCell"/>
</dbReference>
<comment type="similarity">
    <text evidence="8">Belongs to the methyl-accepting chemotaxis (MCP) protein family.</text>
</comment>
<dbReference type="PROSITE" id="PS50885">
    <property type="entry name" value="HAMP"/>
    <property type="match status" value="1"/>
</dbReference>
<dbReference type="SUPFAM" id="SSF58104">
    <property type="entry name" value="Methyl-accepting chemotaxis protein (MCP) signaling domain"/>
    <property type="match status" value="1"/>
</dbReference>
<keyword evidence="9" id="KW-0175">Coiled coil</keyword>
<keyword evidence="7" id="KW-0807">Transducer</keyword>